<dbReference type="Proteomes" id="UP001234880">
    <property type="component" value="Unassembled WGS sequence"/>
</dbReference>
<dbReference type="InterPro" id="IPR009081">
    <property type="entry name" value="PP-bd_ACP"/>
</dbReference>
<feature type="domain" description="Carrier" evidence="2">
    <location>
        <begin position="579"/>
        <end position="660"/>
    </location>
</feature>
<dbReference type="Gene3D" id="3.40.50.12780">
    <property type="entry name" value="N-terminal domain of ligase-like"/>
    <property type="match status" value="1"/>
</dbReference>
<dbReference type="PANTHER" id="PTHR45527:SF1">
    <property type="entry name" value="FATTY ACID SYNTHASE"/>
    <property type="match status" value="1"/>
</dbReference>
<feature type="region of interest" description="Disordered" evidence="1">
    <location>
        <begin position="131"/>
        <end position="157"/>
    </location>
</feature>
<feature type="compositionally biased region" description="Gly residues" evidence="1">
    <location>
        <begin position="135"/>
        <end position="151"/>
    </location>
</feature>
<dbReference type="Gene3D" id="3.30.300.30">
    <property type="match status" value="1"/>
</dbReference>
<proteinExistence type="predicted"/>
<gene>
    <name evidence="3" type="ORF">JOF35_008075</name>
</gene>
<dbReference type="PANTHER" id="PTHR45527">
    <property type="entry name" value="NONRIBOSOMAL PEPTIDE SYNTHETASE"/>
    <property type="match status" value="1"/>
</dbReference>
<dbReference type="InterPro" id="IPR042099">
    <property type="entry name" value="ANL_N_sf"/>
</dbReference>
<dbReference type="PROSITE" id="PS00455">
    <property type="entry name" value="AMP_BINDING"/>
    <property type="match status" value="1"/>
</dbReference>
<dbReference type="InterPro" id="IPR000873">
    <property type="entry name" value="AMP-dep_synth/lig_dom"/>
</dbReference>
<accession>A0ABT9L4V0</accession>
<dbReference type="SUPFAM" id="SSF47336">
    <property type="entry name" value="ACP-like"/>
    <property type="match status" value="1"/>
</dbReference>
<sequence>MTRHHGRPESVLQHIVHQSLRRPGAIAAQDPAPLTYRQLAVGSDRLAASIRAASGARPPVVGVLLPRGNRLLVALLAVLRLGGTYLPLNPDLPSRRLAAVVDDARPDVVLAEGGQRFGDLPVVRVDFPGADRADGPGGAAPAGPGETGGAAGLSRPGAADGVSADTFAYLLFTSGSTGRPKGVVSGHPGLYNRLSWMQDAFGLSAGDRVLQKTPVSFDVSVWELLWPLMYGGTVVFAKPGGHVDGRYLHDLIQEQRITIVHFVPSMLGAFLRANPGRGDGPGLDSVRLVVTSGEALTAGLAAEALKHFPSAELYNLYGPTEASIDATFHRVVPADLGGGPVPIGRPITGMAAHVVGPDGRPVPLGETGELWLSGVGLARGYLNRPEATAAAFVTDPPYVPADRVYRTGDLVRDRGDGVLEYLGRDDRQVKFRGVRIELSELDGALAAYPGVARAHTALRRGADADQLIAFVEAEAGAETEIETEAEAEAGAETETETEIETEAEAEDAPGATGPLLRRPDFAAELREHLACLVPASMVPTHFAFVRDWPVTVHGKLDTGLLLTWFARHTAAGRTPEPGVATREIVDRVLAIFREVLGTEDIDDTDSFFEVGGGGSLAAVRAANAVEEYVLRDFGLDVSADASVFIHPTARELADEIERGVAARTGA</sequence>
<keyword evidence="4" id="KW-1185">Reference proteome</keyword>
<feature type="region of interest" description="Disordered" evidence="1">
    <location>
        <begin position="479"/>
        <end position="514"/>
    </location>
</feature>
<organism evidence="3 4">
    <name type="scientific">Streptomyces demainii</name>
    <dbReference type="NCBI Taxonomy" id="588122"/>
    <lineage>
        <taxon>Bacteria</taxon>
        <taxon>Bacillati</taxon>
        <taxon>Actinomycetota</taxon>
        <taxon>Actinomycetes</taxon>
        <taxon>Kitasatosporales</taxon>
        <taxon>Streptomycetaceae</taxon>
        <taxon>Streptomyces</taxon>
    </lineage>
</organism>
<evidence type="ECO:0000259" key="2">
    <source>
        <dbReference type="PROSITE" id="PS50075"/>
    </source>
</evidence>
<dbReference type="CDD" id="cd05930">
    <property type="entry name" value="A_NRPS"/>
    <property type="match status" value="1"/>
</dbReference>
<dbReference type="PROSITE" id="PS50075">
    <property type="entry name" value="CARRIER"/>
    <property type="match status" value="1"/>
</dbReference>
<reference evidence="3 4" key="1">
    <citation type="submission" date="2023-07" db="EMBL/GenBank/DDBJ databases">
        <title>Sequencing the genomes of 1000 actinobacteria strains.</title>
        <authorList>
            <person name="Klenk H.-P."/>
        </authorList>
    </citation>
    <scope>NUCLEOTIDE SEQUENCE [LARGE SCALE GENOMIC DNA]</scope>
    <source>
        <strain evidence="3 4">DSM 41600</strain>
    </source>
</reference>
<dbReference type="Pfam" id="PF00550">
    <property type="entry name" value="PP-binding"/>
    <property type="match status" value="1"/>
</dbReference>
<evidence type="ECO:0000256" key="1">
    <source>
        <dbReference type="SAM" id="MobiDB-lite"/>
    </source>
</evidence>
<feature type="compositionally biased region" description="Acidic residues" evidence="1">
    <location>
        <begin position="479"/>
        <end position="507"/>
    </location>
</feature>
<name>A0ABT9L4V0_9ACTN</name>
<dbReference type="SUPFAM" id="SSF56801">
    <property type="entry name" value="Acetyl-CoA synthetase-like"/>
    <property type="match status" value="1"/>
</dbReference>
<dbReference type="InterPro" id="IPR020845">
    <property type="entry name" value="AMP-binding_CS"/>
</dbReference>
<dbReference type="RefSeq" id="WP_307112152.1">
    <property type="nucleotide sequence ID" value="NZ_JAURUE010000002.1"/>
</dbReference>
<dbReference type="EMBL" id="JAURUE010000002">
    <property type="protein sequence ID" value="MDP9615737.1"/>
    <property type="molecule type" value="Genomic_DNA"/>
</dbReference>
<dbReference type="NCBIfam" id="TIGR01733">
    <property type="entry name" value="AA-adenyl-dom"/>
    <property type="match status" value="1"/>
</dbReference>
<dbReference type="Gene3D" id="1.10.1200.10">
    <property type="entry name" value="ACP-like"/>
    <property type="match status" value="1"/>
</dbReference>
<evidence type="ECO:0000313" key="3">
    <source>
        <dbReference type="EMBL" id="MDP9615737.1"/>
    </source>
</evidence>
<dbReference type="InterPro" id="IPR036736">
    <property type="entry name" value="ACP-like_sf"/>
</dbReference>
<comment type="caution">
    <text evidence="3">The sequence shown here is derived from an EMBL/GenBank/DDBJ whole genome shotgun (WGS) entry which is preliminary data.</text>
</comment>
<dbReference type="InterPro" id="IPR010071">
    <property type="entry name" value="AA_adenyl_dom"/>
</dbReference>
<dbReference type="InterPro" id="IPR045851">
    <property type="entry name" value="AMP-bd_C_sf"/>
</dbReference>
<evidence type="ECO:0000313" key="4">
    <source>
        <dbReference type="Proteomes" id="UP001234880"/>
    </source>
</evidence>
<protein>
    <submittedName>
        <fullName evidence="3">Amino acid adenylation domain-containing protein</fullName>
    </submittedName>
</protein>
<dbReference type="Pfam" id="PF00501">
    <property type="entry name" value="AMP-binding"/>
    <property type="match status" value="1"/>
</dbReference>